<accession>V5SDQ0</accession>
<protein>
    <submittedName>
        <fullName evidence="3">Sulfurtransferase</fullName>
    </submittedName>
</protein>
<keyword evidence="3" id="KW-0808">Transferase</keyword>
<proteinExistence type="predicted"/>
<sequence>MTIDRAVLAFAGSMILLSLALSHTYSPYWLLLTAFVGINLLQAAFTRFCPLAYVLKRLGVRSGGAFSCCDTP</sequence>
<dbReference type="OrthoDB" id="9799383at2"/>
<dbReference type="Proteomes" id="UP000018542">
    <property type="component" value="Chromosome"/>
</dbReference>
<name>V5SDQ0_9HYPH</name>
<dbReference type="STRING" id="1029756.W911_06270"/>
<dbReference type="Gene3D" id="6.10.140.1340">
    <property type="match status" value="1"/>
</dbReference>
<dbReference type="PATRIC" id="fig|1029756.8.peg.1312"/>
<evidence type="ECO:0000313" key="4">
    <source>
        <dbReference type="Proteomes" id="UP000018542"/>
    </source>
</evidence>
<keyword evidence="4" id="KW-1185">Reference proteome</keyword>
<keyword evidence="1" id="KW-1133">Transmembrane helix</keyword>
<dbReference type="GO" id="GO:0016740">
    <property type="term" value="F:transferase activity"/>
    <property type="evidence" value="ECO:0007669"/>
    <property type="project" value="UniProtKB-KW"/>
</dbReference>
<dbReference type="HOGENOM" id="CLU_190060_0_1_5"/>
<keyword evidence="1" id="KW-0812">Transmembrane</keyword>
<dbReference type="Pfam" id="PF11127">
    <property type="entry name" value="YgaP-like_TM"/>
    <property type="match status" value="1"/>
</dbReference>
<evidence type="ECO:0000313" key="3">
    <source>
        <dbReference type="EMBL" id="AHB48079.1"/>
    </source>
</evidence>
<organism evidence="3 4">
    <name type="scientific">Hyphomicrobium nitrativorans NL23</name>
    <dbReference type="NCBI Taxonomy" id="1029756"/>
    <lineage>
        <taxon>Bacteria</taxon>
        <taxon>Pseudomonadati</taxon>
        <taxon>Pseudomonadota</taxon>
        <taxon>Alphaproteobacteria</taxon>
        <taxon>Hyphomicrobiales</taxon>
        <taxon>Hyphomicrobiaceae</taxon>
        <taxon>Hyphomicrobium</taxon>
    </lineage>
</organism>
<dbReference type="AlphaFoldDB" id="V5SDQ0"/>
<keyword evidence="1" id="KW-0472">Membrane</keyword>
<dbReference type="EMBL" id="CP006912">
    <property type="protein sequence ID" value="AHB48079.1"/>
    <property type="molecule type" value="Genomic_DNA"/>
</dbReference>
<gene>
    <name evidence="3" type="ORF">W911_06270</name>
</gene>
<evidence type="ECO:0000256" key="1">
    <source>
        <dbReference type="SAM" id="Phobius"/>
    </source>
</evidence>
<evidence type="ECO:0000259" key="2">
    <source>
        <dbReference type="Pfam" id="PF11127"/>
    </source>
</evidence>
<reference evidence="3 4" key="1">
    <citation type="journal article" date="2014" name="Genome Announc.">
        <title>Complete Genome Sequence of Hyphomicrobium nitrativorans Strain NL23, a Denitrifying Bacterium Isolated from Biofilm of a Methanol-Fed Denitrification System Treating Seawater at the Montreal Biodome.</title>
        <authorList>
            <person name="Martineau C."/>
            <person name="Villeneuve C."/>
            <person name="Mauffrey F."/>
            <person name="Villemur R."/>
        </authorList>
    </citation>
    <scope>NUCLEOTIDE SEQUENCE [LARGE SCALE GENOMIC DNA]</scope>
    <source>
        <strain evidence="3">NL23</strain>
    </source>
</reference>
<feature type="domain" description="Inner membrane protein YgaP-like transmembrane" evidence="2">
    <location>
        <begin position="2"/>
        <end position="56"/>
    </location>
</feature>
<dbReference type="RefSeq" id="WP_023786649.1">
    <property type="nucleotide sequence ID" value="NC_022997.1"/>
</dbReference>
<dbReference type="InterPro" id="IPR021309">
    <property type="entry name" value="YgaP-like_TM"/>
</dbReference>
<feature type="transmembrane region" description="Helical" evidence="1">
    <location>
        <begin position="32"/>
        <end position="55"/>
    </location>
</feature>
<dbReference type="KEGG" id="hni:W911_06270"/>